<proteinExistence type="predicted"/>
<protein>
    <submittedName>
        <fullName evidence="1">Uncharacterized protein</fullName>
    </submittedName>
</protein>
<evidence type="ECO:0000313" key="1">
    <source>
        <dbReference type="EMBL" id="CAB4148246.1"/>
    </source>
</evidence>
<dbReference type="EMBL" id="LR796495">
    <property type="protein sequence ID" value="CAB4148246.1"/>
    <property type="molecule type" value="Genomic_DNA"/>
</dbReference>
<sequence length="65" mass="7575">MKKMLILLVALMVVSLIYYQSKNKKVIKKRIIIINDFGIVTQEDIYTDTIDLSLYTSHGRLKDTK</sequence>
<organism evidence="1">
    <name type="scientific">uncultured Caudovirales phage</name>
    <dbReference type="NCBI Taxonomy" id="2100421"/>
    <lineage>
        <taxon>Viruses</taxon>
        <taxon>Duplodnaviria</taxon>
        <taxon>Heunggongvirae</taxon>
        <taxon>Uroviricota</taxon>
        <taxon>Caudoviricetes</taxon>
        <taxon>Peduoviridae</taxon>
        <taxon>Maltschvirus</taxon>
        <taxon>Maltschvirus maltsch</taxon>
    </lineage>
</organism>
<gene>
    <name evidence="1" type="ORF">UFOVP520_25</name>
</gene>
<accession>A0A6J5MTA6</accession>
<reference evidence="1" key="1">
    <citation type="submission" date="2020-04" db="EMBL/GenBank/DDBJ databases">
        <authorList>
            <person name="Chiriac C."/>
            <person name="Salcher M."/>
            <person name="Ghai R."/>
            <person name="Kavagutti S V."/>
        </authorList>
    </citation>
    <scope>NUCLEOTIDE SEQUENCE</scope>
</reference>
<name>A0A6J5MTA6_9CAUD</name>